<comment type="subunit">
    <text evidence="13">Heterodimer of AddA and AddB/RexB.</text>
</comment>
<dbReference type="AlphaFoldDB" id="D7CKS0"/>
<dbReference type="GO" id="GO:0016887">
    <property type="term" value="F:ATP hydrolysis activity"/>
    <property type="evidence" value="ECO:0007669"/>
    <property type="project" value="RHEA"/>
</dbReference>
<dbReference type="GO" id="GO:0008408">
    <property type="term" value="F:3'-5' exonuclease activity"/>
    <property type="evidence" value="ECO:0007669"/>
    <property type="project" value="UniProtKB-UniRule"/>
</dbReference>
<dbReference type="InterPro" id="IPR000212">
    <property type="entry name" value="DNA_helicase_UvrD/REP"/>
</dbReference>
<evidence type="ECO:0000256" key="4">
    <source>
        <dbReference type="ARBA" id="ARBA00022801"/>
    </source>
</evidence>
<keyword evidence="5 13" id="KW-0347">Helicase</keyword>
<comment type="cofactor">
    <cofactor evidence="13">
        <name>Mg(2+)</name>
        <dbReference type="ChEBI" id="CHEBI:18420"/>
    </cofactor>
</comment>
<feature type="domain" description="UvrD-like helicase C-terminal" evidence="17">
    <location>
        <begin position="530"/>
        <end position="822"/>
    </location>
</feature>
<dbReference type="NCBIfam" id="TIGR02785">
    <property type="entry name" value="addA_Gpos"/>
    <property type="match status" value="1"/>
</dbReference>
<evidence type="ECO:0000256" key="9">
    <source>
        <dbReference type="ARBA" id="ARBA00023204"/>
    </source>
</evidence>
<dbReference type="PANTHER" id="PTHR11070:SF48">
    <property type="entry name" value="ATP-DEPENDENT HELICASE_NUCLEASE SUBUNIT A"/>
    <property type="match status" value="1"/>
</dbReference>
<gene>
    <name evidence="13" type="primary">addA</name>
    <name evidence="18" type="ordered locus">Slip_0521</name>
</gene>
<dbReference type="PROSITE" id="PS51217">
    <property type="entry name" value="UVRD_HELICASE_CTER"/>
    <property type="match status" value="1"/>
</dbReference>
<proteinExistence type="inferred from homology"/>
<dbReference type="Gene3D" id="3.90.320.10">
    <property type="match status" value="1"/>
</dbReference>
<comment type="catalytic activity">
    <reaction evidence="12 13">
        <text>ATP + H2O = ADP + phosphate + H(+)</text>
        <dbReference type="Rhea" id="RHEA:13065"/>
        <dbReference type="ChEBI" id="CHEBI:15377"/>
        <dbReference type="ChEBI" id="CHEBI:15378"/>
        <dbReference type="ChEBI" id="CHEBI:30616"/>
        <dbReference type="ChEBI" id="CHEBI:43474"/>
        <dbReference type="ChEBI" id="CHEBI:456216"/>
        <dbReference type="EC" id="5.6.2.4"/>
    </reaction>
</comment>
<dbReference type="InterPro" id="IPR011335">
    <property type="entry name" value="Restrct_endonuc-II-like"/>
</dbReference>
<evidence type="ECO:0000256" key="5">
    <source>
        <dbReference type="ARBA" id="ARBA00022806"/>
    </source>
</evidence>
<keyword evidence="3 13" id="KW-0227">DNA damage</keyword>
<organism evidence="18 19">
    <name type="scientific">Syntrophothermus lipocalidus (strain DSM 12680 / TGB-C1)</name>
    <dbReference type="NCBI Taxonomy" id="643648"/>
    <lineage>
        <taxon>Bacteria</taxon>
        <taxon>Bacillati</taxon>
        <taxon>Bacillota</taxon>
        <taxon>Clostridia</taxon>
        <taxon>Eubacteriales</taxon>
        <taxon>Syntrophomonadaceae</taxon>
        <taxon>Syntrophothermus</taxon>
    </lineage>
</organism>
<feature type="binding site" evidence="14">
    <location>
        <begin position="25"/>
        <end position="32"/>
    </location>
    <ligand>
        <name>ATP</name>
        <dbReference type="ChEBI" id="CHEBI:30616"/>
    </ligand>
</feature>
<dbReference type="CDD" id="cd17932">
    <property type="entry name" value="DEXQc_UvrD"/>
    <property type="match status" value="1"/>
</dbReference>
<evidence type="ECO:0000259" key="17">
    <source>
        <dbReference type="PROSITE" id="PS51217"/>
    </source>
</evidence>
<keyword evidence="4 13" id="KW-0378">Hydrolase</keyword>
<evidence type="ECO:0000256" key="12">
    <source>
        <dbReference type="ARBA" id="ARBA00048988"/>
    </source>
</evidence>
<evidence type="ECO:0000313" key="18">
    <source>
        <dbReference type="EMBL" id="ADI01305.1"/>
    </source>
</evidence>
<evidence type="ECO:0000256" key="11">
    <source>
        <dbReference type="ARBA" id="ARBA00034617"/>
    </source>
</evidence>
<dbReference type="InterPro" id="IPR027417">
    <property type="entry name" value="P-loop_NTPase"/>
</dbReference>
<dbReference type="GO" id="GO:0033202">
    <property type="term" value="C:DNA helicase complex"/>
    <property type="evidence" value="ECO:0007669"/>
    <property type="project" value="TreeGrafter"/>
</dbReference>
<dbReference type="EC" id="5.6.2.4" evidence="13"/>
<comment type="catalytic activity">
    <reaction evidence="11 13">
        <text>Couples ATP hydrolysis with the unwinding of duplex DNA by translocating in the 3'-5' direction.</text>
        <dbReference type="EC" id="5.6.2.4"/>
    </reaction>
</comment>
<dbReference type="EC" id="3.1.-.-" evidence="13"/>
<comment type="similarity">
    <text evidence="13">Belongs to the helicase family. AddA subfamily.</text>
</comment>
<keyword evidence="10 13" id="KW-0413">Isomerase</keyword>
<keyword evidence="8 13" id="KW-0238">DNA-binding</keyword>
<dbReference type="SUPFAM" id="SSF52980">
    <property type="entry name" value="Restriction endonuclease-like"/>
    <property type="match status" value="1"/>
</dbReference>
<sequence>MENSAWSSEQLDAINWRGGNLLVSAAAGTGKTAVLVGRIMGHLKDPVNPIDINRLLVVTYTNAAAAEMRERIRAELASEISRNPESMHLRRQMILLNDACIATMHSFCLDVVREHFYMVGLDPAFRLADETEAELLQLEVLEALLEEKYAGGDASFFALVDLYGGERDDEGLKELVLKLFRFSRSLPCPGDWLRQVAGEWAKQVESIDAYAWCEELKQGIGLEIGGCIEEIKRAIALCLKPGGPVAYIDNLKQDLKMLGSLSSLCKRSWAELGEGFDGASFAGLKPLRKKDGIRSELQEQVKTIRDQVKKRIDSIRKTVFSRTPEQQANDMRRMAPVVEALIGLVSEFGERYRGAKERRSVLDFSDLEHYCLRILSREDEGCDRFTPSSIALEFRERFVEILVDEYQDINAVQEAILNLISKQEAKRSSIFMVGDVKQSIYRFRLAEPGLFLEKYHRYPRQADNGERRIDLKQNYRSRDRVIEAVNYLFGQIMAPGVAEMKYGGESELVPGSVYPDSDDGKDLGTEPVQLVIVDAAGDGVEPGDDSLEEQWDDDGVFSGSEEQGDNRVLFNQAQLEARLVAAEIERLRKEGVKVWDREAGDYRPLCFRDIAVLLRTTRGAAQAFVEELRRAGIPAYAQVDTGYFDAIEVKTVLSLLNIIDNPRQDIPLLAVLRSPIGGFNAAELAEIRVHLPEGSFYEAAVRVAGKGDNPVGKKLQEFFRKLEGWRTVARRRGTKELLWNLFEDTGYYDYAGAMPGGKQRQANLRLLETWAARYENSSFTGLFHFLRFVERMQENGWEMGTAAVTAENDDAVRVVSIHRSKGLEFPLVFVAGLGRMFNFADLRGKVLVHRKLGIGLEFVDRDLAVTYPTLAKLAVKNRIRREMLAEEMRLLYVAMTRAREKLVLVGTVKNLNKSAGEWCRAASTGADTLPEAVLARARCYLDWIAPAAVRQAGGLELWQRAGEENGQQEGEVYFDVRVVKASELEERAATAPRPKDDDSLFTTGEGVELAAGDGLGEVERRLSWRYPWEKALGKKAKFSVTEARNIFAASGEWYGPEEEMRRTDFVSHPRFYRKTGGITAAERGSIMHLVLQHVDPAKAGDVTGVKRELEEMVAREILGPDQIEVVDIDAIAGLFAGELGRRIVRAGEAVLRELPFSLSLPAEELYSGELCGYGERVLVQGVIDCLLDEGDGFVLIDYKTDELRPGRVEELVAKYRPQVDLYALAVERILKKPVKKKYLYFLSGGLAVKI</sequence>
<evidence type="ECO:0000256" key="8">
    <source>
        <dbReference type="ARBA" id="ARBA00023125"/>
    </source>
</evidence>
<dbReference type="InterPro" id="IPR000488">
    <property type="entry name" value="Death_dom"/>
</dbReference>
<dbReference type="PROSITE" id="PS51198">
    <property type="entry name" value="UVRD_HELICASE_ATP_BIND"/>
    <property type="match status" value="1"/>
</dbReference>
<evidence type="ECO:0000256" key="2">
    <source>
        <dbReference type="ARBA" id="ARBA00022741"/>
    </source>
</evidence>
<dbReference type="SUPFAM" id="SSF52540">
    <property type="entry name" value="P-loop containing nucleoside triphosphate hydrolases"/>
    <property type="match status" value="1"/>
</dbReference>
<dbReference type="PANTHER" id="PTHR11070">
    <property type="entry name" value="UVRD / RECB / PCRA DNA HELICASE FAMILY MEMBER"/>
    <property type="match status" value="1"/>
</dbReference>
<accession>D7CKS0</accession>
<name>D7CKS0_SYNLT</name>
<keyword evidence="6 13" id="KW-0269">Exonuclease</keyword>
<protein>
    <recommendedName>
        <fullName evidence="13">ATP-dependent helicase/nuclease subunit A</fullName>
        <ecNumber evidence="13">3.1.-.-</ecNumber>
        <ecNumber evidence="13">5.6.2.4</ecNumber>
    </recommendedName>
    <alternativeName>
        <fullName evidence="13">ATP-dependent helicase/nuclease AddA</fullName>
    </alternativeName>
    <alternativeName>
        <fullName evidence="13">DNA 3'-5' helicase AddA</fullName>
    </alternativeName>
</protein>
<dbReference type="Proteomes" id="UP000000378">
    <property type="component" value="Chromosome"/>
</dbReference>
<feature type="domain" description="UvrD-like helicase ATP-binding" evidence="16">
    <location>
        <begin position="4"/>
        <end position="478"/>
    </location>
</feature>
<evidence type="ECO:0000256" key="6">
    <source>
        <dbReference type="ARBA" id="ARBA00022839"/>
    </source>
</evidence>
<dbReference type="eggNOG" id="COG1074">
    <property type="taxonomic scope" value="Bacteria"/>
</dbReference>
<keyword evidence="2 13" id="KW-0547">Nucleotide-binding</keyword>
<dbReference type="InterPro" id="IPR011604">
    <property type="entry name" value="PDDEXK-like_dom_sf"/>
</dbReference>
<evidence type="ECO:0000256" key="10">
    <source>
        <dbReference type="ARBA" id="ARBA00023235"/>
    </source>
</evidence>
<dbReference type="GO" id="GO:0007165">
    <property type="term" value="P:signal transduction"/>
    <property type="evidence" value="ECO:0007669"/>
    <property type="project" value="InterPro"/>
</dbReference>
<keyword evidence="9 13" id="KW-0234">DNA repair</keyword>
<evidence type="ECO:0000259" key="15">
    <source>
        <dbReference type="PROSITE" id="PS50017"/>
    </source>
</evidence>
<dbReference type="STRING" id="643648.Slip_0521"/>
<dbReference type="PROSITE" id="PS50017">
    <property type="entry name" value="DEATH_DOMAIN"/>
    <property type="match status" value="1"/>
</dbReference>
<evidence type="ECO:0000256" key="7">
    <source>
        <dbReference type="ARBA" id="ARBA00022840"/>
    </source>
</evidence>
<dbReference type="FunFam" id="3.40.50.300:FF:001236">
    <property type="entry name" value="ATP-dependent helicase/nuclease subunit A"/>
    <property type="match status" value="1"/>
</dbReference>
<reference evidence="19" key="1">
    <citation type="journal article" date="2010" name="Stand. Genomic Sci.">
        <title>Complete genome sequence of Syntrophothermus lipocalidus type strain (TGB-C1T).</title>
        <authorList>
            <consortium name="US DOE Joint Genome Institute (JGI-PGF)"/>
            <person name="Djao O."/>
            <person name="Zhang X."/>
            <person name="Lucas S."/>
            <person name="Lapidus A."/>
            <person name="Glavina Del Rio T."/>
            <person name="Nolan M."/>
            <person name="Tice H."/>
            <person name="Cheng J."/>
            <person name="Han C."/>
            <person name="Tapia R."/>
            <person name="Goodwin L."/>
            <person name="Pitluck S."/>
            <person name="Liolios K."/>
            <person name="Ivanova N."/>
            <person name="Mavromatis K."/>
            <person name="Mikhailova N."/>
            <person name="Ovchinnikova G."/>
            <person name="Pati A."/>
            <person name="Brambilla E."/>
            <person name="Chen A."/>
            <person name="Palaniappan K."/>
            <person name="Land M."/>
            <person name="Hauser L."/>
            <person name="Chang Y."/>
            <person name="Jeffries C."/>
            <person name="Rohde M."/>
            <person name="Sikorski J."/>
            <person name="Spring S."/>
            <person name="Goker M."/>
            <person name="Detter J."/>
            <person name="Woyke T."/>
            <person name="Bristow J."/>
            <person name="Eisen J."/>
            <person name="Markowitz V."/>
            <person name="Hugenholtz P."/>
            <person name="Kyrpides N."/>
            <person name="Klenk H."/>
        </authorList>
    </citation>
    <scope>NUCLEOTIDE SEQUENCE [LARGE SCALE GENOMIC DNA]</scope>
    <source>
        <strain evidence="19">DSM 12680 / TGB-C1</strain>
    </source>
</reference>
<evidence type="ECO:0000256" key="13">
    <source>
        <dbReference type="HAMAP-Rule" id="MF_01451"/>
    </source>
</evidence>
<dbReference type="HOGENOM" id="CLU_001114_3_1_9"/>
<evidence type="ECO:0000256" key="1">
    <source>
        <dbReference type="ARBA" id="ARBA00022722"/>
    </source>
</evidence>
<dbReference type="GO" id="GO:0003690">
    <property type="term" value="F:double-stranded DNA binding"/>
    <property type="evidence" value="ECO:0007669"/>
    <property type="project" value="UniProtKB-UniRule"/>
</dbReference>
<dbReference type="GO" id="GO:0000724">
    <property type="term" value="P:double-strand break repair via homologous recombination"/>
    <property type="evidence" value="ECO:0007669"/>
    <property type="project" value="UniProtKB-UniRule"/>
</dbReference>
<dbReference type="RefSeq" id="WP_013174707.1">
    <property type="nucleotide sequence ID" value="NC_014220.1"/>
</dbReference>
<evidence type="ECO:0000313" key="19">
    <source>
        <dbReference type="Proteomes" id="UP000000378"/>
    </source>
</evidence>
<dbReference type="Pfam" id="PF12705">
    <property type="entry name" value="PDDEXK_1"/>
    <property type="match status" value="1"/>
</dbReference>
<dbReference type="OrthoDB" id="9810135at2"/>
<feature type="domain" description="Death" evidence="15">
    <location>
        <begin position="725"/>
        <end position="791"/>
    </location>
</feature>
<keyword evidence="19" id="KW-1185">Reference proteome</keyword>
<reference evidence="18 19" key="2">
    <citation type="journal article" date="2010" name="Stand. Genomic Sci.">
        <title>Complete genome sequence of Syntrophothermus lipocalidus type strain (TGB-C1).</title>
        <authorList>
            <person name="Djao O.D."/>
            <person name="Zhang X."/>
            <person name="Lucas S."/>
            <person name="Lapidus A."/>
            <person name="Del Rio T.G."/>
            <person name="Nolan M."/>
            <person name="Tice H."/>
            <person name="Cheng J.F."/>
            <person name="Han C."/>
            <person name="Tapia R."/>
            <person name="Goodwin L."/>
            <person name="Pitluck S."/>
            <person name="Liolios K."/>
            <person name="Ivanova N."/>
            <person name="Mavromatis K."/>
            <person name="Mikhailova N."/>
            <person name="Ovchinnikova G."/>
            <person name="Pati A."/>
            <person name="Brambilla E."/>
            <person name="Chen A."/>
            <person name="Palaniappan K."/>
            <person name="Land M."/>
            <person name="Hauser L."/>
            <person name="Chang Y.J."/>
            <person name="Jeffries C.D."/>
            <person name="Rohde M."/>
            <person name="Sikorski J."/>
            <person name="Spring S."/>
            <person name="Goker M."/>
            <person name="Detter J.C."/>
            <person name="Woyke T."/>
            <person name="Bristow J."/>
            <person name="Eisen J.A."/>
            <person name="Markowitz V."/>
            <person name="Hugenholtz P."/>
            <person name="Kyrpides N.C."/>
            <person name="Klenk H.P."/>
        </authorList>
    </citation>
    <scope>NUCLEOTIDE SEQUENCE [LARGE SCALE GENOMIC DNA]</scope>
    <source>
        <strain evidence="19">DSM 12680 / TGB-C1</strain>
    </source>
</reference>
<keyword evidence="1 13" id="KW-0540">Nuclease</keyword>
<dbReference type="GO" id="GO:0043138">
    <property type="term" value="F:3'-5' DNA helicase activity"/>
    <property type="evidence" value="ECO:0007669"/>
    <property type="project" value="UniProtKB-UniRule"/>
</dbReference>
<evidence type="ECO:0000256" key="3">
    <source>
        <dbReference type="ARBA" id="ARBA00022763"/>
    </source>
</evidence>
<keyword evidence="7 13" id="KW-0067">ATP-binding</keyword>
<dbReference type="InterPro" id="IPR014152">
    <property type="entry name" value="AddA"/>
</dbReference>
<dbReference type="GO" id="GO:0005829">
    <property type="term" value="C:cytosol"/>
    <property type="evidence" value="ECO:0007669"/>
    <property type="project" value="TreeGrafter"/>
</dbReference>
<dbReference type="InterPro" id="IPR014016">
    <property type="entry name" value="UvrD-like_ATP-bd"/>
</dbReference>
<dbReference type="InterPro" id="IPR014017">
    <property type="entry name" value="DNA_helicase_UvrD-like_C"/>
</dbReference>
<dbReference type="GO" id="GO:0005524">
    <property type="term" value="F:ATP binding"/>
    <property type="evidence" value="ECO:0007669"/>
    <property type="project" value="UniProtKB-UniRule"/>
</dbReference>
<dbReference type="InterPro" id="IPR038726">
    <property type="entry name" value="PDDEXK_AddAB-type"/>
</dbReference>
<comment type="function">
    <text evidence="13">The heterodimer acts as both an ATP-dependent DNA helicase and an ATP-dependent, dual-direction single-stranded exonuclease. Recognizes the chi site generating a DNA molecule suitable for the initiation of homologous recombination. The AddA nuclease domain is required for chi fragment generation; this subunit has the helicase and 3' -&gt; 5' nuclease activities.</text>
</comment>
<dbReference type="HAMAP" id="MF_01451">
    <property type="entry name" value="AddA"/>
    <property type="match status" value="1"/>
</dbReference>
<evidence type="ECO:0000259" key="16">
    <source>
        <dbReference type="PROSITE" id="PS51198"/>
    </source>
</evidence>
<dbReference type="KEGG" id="slp:Slip_0521"/>
<dbReference type="Gene3D" id="3.40.50.300">
    <property type="entry name" value="P-loop containing nucleotide triphosphate hydrolases"/>
    <property type="match status" value="4"/>
</dbReference>
<dbReference type="Pfam" id="PF00580">
    <property type="entry name" value="UvrD-helicase"/>
    <property type="match status" value="1"/>
</dbReference>
<dbReference type="EMBL" id="CP002048">
    <property type="protein sequence ID" value="ADI01305.1"/>
    <property type="molecule type" value="Genomic_DNA"/>
</dbReference>
<dbReference type="Pfam" id="PF13361">
    <property type="entry name" value="UvrD_C"/>
    <property type="match status" value="1"/>
</dbReference>
<evidence type="ECO:0000256" key="14">
    <source>
        <dbReference type="PROSITE-ProRule" id="PRU00560"/>
    </source>
</evidence>